<protein>
    <recommendedName>
        <fullName evidence="7">Leucine carboxyl methyltransferase 1</fullName>
        <ecNumber evidence="7">2.1.1.233</ecNumber>
    </recommendedName>
</protein>
<dbReference type="Pfam" id="PF04072">
    <property type="entry name" value="LCM"/>
    <property type="match status" value="1"/>
</dbReference>
<comment type="function">
    <text evidence="2 7">Methylates the carboxyl group of the C-terminal leucine residue of protein phosphatase 2A catalytic subunits to form alpha-leucine ester residues.</text>
</comment>
<comment type="catalytic activity">
    <reaction evidence="1 7">
        <text>[phosphatase 2A protein]-C-terminal L-leucine + S-adenosyl-L-methionine = [phosphatase 2A protein]-C-terminal L-leucine methyl ester + S-adenosyl-L-homocysteine</text>
        <dbReference type="Rhea" id="RHEA:48544"/>
        <dbReference type="Rhea" id="RHEA-COMP:12134"/>
        <dbReference type="Rhea" id="RHEA-COMP:12135"/>
        <dbReference type="ChEBI" id="CHEBI:57856"/>
        <dbReference type="ChEBI" id="CHEBI:59789"/>
        <dbReference type="ChEBI" id="CHEBI:90516"/>
        <dbReference type="ChEBI" id="CHEBI:90517"/>
        <dbReference type="EC" id="2.1.1.233"/>
    </reaction>
</comment>
<dbReference type="Gene3D" id="3.40.50.150">
    <property type="entry name" value="Vaccinia Virus protein VP39"/>
    <property type="match status" value="1"/>
</dbReference>
<dbReference type="Proteomes" id="UP000274756">
    <property type="component" value="Unassembled WGS sequence"/>
</dbReference>
<feature type="binding site" evidence="8">
    <location>
        <position position="80"/>
    </location>
    <ligand>
        <name>S-adenosyl-L-methionine</name>
        <dbReference type="ChEBI" id="CHEBI:59789"/>
    </ligand>
</feature>
<dbReference type="Proteomes" id="UP000038040">
    <property type="component" value="Unplaced"/>
</dbReference>
<dbReference type="InterPro" id="IPR029063">
    <property type="entry name" value="SAM-dependent_MTases_sf"/>
</dbReference>
<dbReference type="PANTHER" id="PTHR13600">
    <property type="entry name" value="LEUCINE CARBOXYL METHYLTRANSFERASE"/>
    <property type="match status" value="1"/>
</dbReference>
<proteinExistence type="inferred from homology"/>
<dbReference type="SUPFAM" id="SSF53335">
    <property type="entry name" value="S-adenosyl-L-methionine-dependent methyltransferases"/>
    <property type="match status" value="1"/>
</dbReference>
<comment type="similarity">
    <text evidence="3 7">Belongs to the methyltransferase superfamily. LCMT family.</text>
</comment>
<gene>
    <name evidence="9" type="ORF">DME_LOCUS9149</name>
</gene>
<dbReference type="GO" id="GO:0018423">
    <property type="term" value="F:protein C-terminal leucine carboxyl O-methyltransferase activity"/>
    <property type="evidence" value="ECO:0007669"/>
    <property type="project" value="UniProtKB-EC"/>
</dbReference>
<reference evidence="9 11" key="2">
    <citation type="submission" date="2018-11" db="EMBL/GenBank/DDBJ databases">
        <authorList>
            <consortium name="Pathogen Informatics"/>
        </authorList>
    </citation>
    <scope>NUCLEOTIDE SEQUENCE [LARGE SCALE GENOMIC DNA]</scope>
</reference>
<feature type="binding site" evidence="8">
    <location>
        <position position="105"/>
    </location>
    <ligand>
        <name>S-adenosyl-L-methionine</name>
        <dbReference type="ChEBI" id="CHEBI:59789"/>
    </ligand>
</feature>
<dbReference type="WBParaSite" id="DME_0000535001-mRNA-1">
    <property type="protein sequence ID" value="DME_0000535001-mRNA-1"/>
    <property type="gene ID" value="DME_0000535001"/>
</dbReference>
<evidence type="ECO:0000256" key="1">
    <source>
        <dbReference type="ARBA" id="ARBA00000724"/>
    </source>
</evidence>
<keyword evidence="4 7" id="KW-0489">Methyltransferase</keyword>
<evidence type="ECO:0000256" key="8">
    <source>
        <dbReference type="PIRSR" id="PIRSR016305-1"/>
    </source>
</evidence>
<dbReference type="PANTHER" id="PTHR13600:SF33">
    <property type="entry name" value="LEUCINE CARBOXYL METHYLTRANSFERASE 1"/>
    <property type="match status" value="1"/>
</dbReference>
<evidence type="ECO:0000256" key="5">
    <source>
        <dbReference type="ARBA" id="ARBA00022679"/>
    </source>
</evidence>
<evidence type="ECO:0000256" key="4">
    <source>
        <dbReference type="ARBA" id="ARBA00022603"/>
    </source>
</evidence>
<dbReference type="GO" id="GO:0032259">
    <property type="term" value="P:methylation"/>
    <property type="evidence" value="ECO:0007669"/>
    <property type="project" value="UniProtKB-KW"/>
</dbReference>
<accession>A0A0N4UDE4</accession>
<dbReference type="InterPro" id="IPR007213">
    <property type="entry name" value="Ppm1/Ppm2/Tcmp"/>
</dbReference>
<dbReference type="InterPro" id="IPR016651">
    <property type="entry name" value="LCMT1"/>
</dbReference>
<feature type="binding site" evidence="8">
    <location>
        <position position="203"/>
    </location>
    <ligand>
        <name>S-adenosyl-L-methionine</name>
        <dbReference type="ChEBI" id="CHEBI:59789"/>
    </ligand>
</feature>
<evidence type="ECO:0000313" key="9">
    <source>
        <dbReference type="EMBL" id="VDN59176.1"/>
    </source>
</evidence>
<evidence type="ECO:0000256" key="3">
    <source>
        <dbReference type="ARBA" id="ARBA00010703"/>
    </source>
</evidence>
<dbReference type="GO" id="GO:0005829">
    <property type="term" value="C:cytosol"/>
    <property type="evidence" value="ECO:0007669"/>
    <property type="project" value="TreeGrafter"/>
</dbReference>
<keyword evidence="5 7" id="KW-0808">Transferase</keyword>
<evidence type="ECO:0000313" key="12">
    <source>
        <dbReference type="WBParaSite" id="DME_0000535001-mRNA-1"/>
    </source>
</evidence>
<keyword evidence="6 7" id="KW-0949">S-adenosyl-L-methionine</keyword>
<evidence type="ECO:0000256" key="2">
    <source>
        <dbReference type="ARBA" id="ARBA00003455"/>
    </source>
</evidence>
<evidence type="ECO:0000256" key="6">
    <source>
        <dbReference type="ARBA" id="ARBA00022691"/>
    </source>
</evidence>
<dbReference type="EMBL" id="UYYG01001177">
    <property type="protein sequence ID" value="VDN59176.1"/>
    <property type="molecule type" value="Genomic_DNA"/>
</dbReference>
<name>A0A0N4UDE4_DRAME</name>
<keyword evidence="11" id="KW-1185">Reference proteome</keyword>
<dbReference type="AlphaFoldDB" id="A0A0N4UDE4"/>
<evidence type="ECO:0000256" key="7">
    <source>
        <dbReference type="PIRNR" id="PIRNR016305"/>
    </source>
</evidence>
<dbReference type="EC" id="2.1.1.233" evidence="7"/>
<evidence type="ECO:0000313" key="11">
    <source>
        <dbReference type="Proteomes" id="UP000274756"/>
    </source>
</evidence>
<dbReference type="OrthoDB" id="203237at2759"/>
<dbReference type="STRING" id="318479.A0A0N4UDE4"/>
<feature type="binding site" evidence="8">
    <location>
        <begin position="176"/>
        <end position="177"/>
    </location>
    <ligand>
        <name>S-adenosyl-L-methionine</name>
        <dbReference type="ChEBI" id="CHEBI:59789"/>
    </ligand>
</feature>
<evidence type="ECO:0000313" key="10">
    <source>
        <dbReference type="Proteomes" id="UP000038040"/>
    </source>
</evidence>
<organism evidence="10 12">
    <name type="scientific">Dracunculus medinensis</name>
    <name type="common">Guinea worm</name>
    <dbReference type="NCBI Taxonomy" id="318479"/>
    <lineage>
        <taxon>Eukaryota</taxon>
        <taxon>Metazoa</taxon>
        <taxon>Ecdysozoa</taxon>
        <taxon>Nematoda</taxon>
        <taxon>Chromadorea</taxon>
        <taxon>Rhabditida</taxon>
        <taxon>Spirurina</taxon>
        <taxon>Dracunculoidea</taxon>
        <taxon>Dracunculidae</taxon>
        <taxon>Dracunculus</taxon>
    </lineage>
</organism>
<reference evidence="12" key="1">
    <citation type="submission" date="2016-04" db="UniProtKB">
        <authorList>
            <consortium name="WormBaseParasite"/>
        </authorList>
    </citation>
    <scope>IDENTIFICATION</scope>
</reference>
<sequence>MESEAINADGLLRSRIETRRRTQSFSDDYSVQKTNDDATECKYAAQQMGYFTDNFVRRFVIAKETIGHRDPEILRGYWARVVAIKSIVDTFLMRVGVSCQIINLGAGFDTLYWRLKSEGKQFKKFVDVDFSSVTSKKIRMIMKPGEPNLLSFFSKKPEESHHEDLHAGDYQLLGADLRQSKELKEKLESAGLDFDIPTIFIAECVLVYMSVDKSRELLSNIPNWFRTAVFINYEQVCISDSFGSIMLANLLRRGIVLPGIPDCENLEAQSRR</sequence>
<dbReference type="PIRSF" id="PIRSF016305">
    <property type="entry name" value="LCM_mtfrase"/>
    <property type="match status" value="1"/>
</dbReference>